<dbReference type="AlphaFoldDB" id="A0A6N8HB59"/>
<dbReference type="EMBL" id="WOWP01000016">
    <property type="protein sequence ID" value="MUV03183.1"/>
    <property type="molecule type" value="Genomic_DNA"/>
</dbReference>
<dbReference type="OrthoDB" id="7605229at2"/>
<organism evidence="1 2">
    <name type="scientific">Flavobacterium rakeshii</name>
    <dbReference type="NCBI Taxonomy" id="1038845"/>
    <lineage>
        <taxon>Bacteria</taxon>
        <taxon>Pseudomonadati</taxon>
        <taxon>Bacteroidota</taxon>
        <taxon>Flavobacteriia</taxon>
        <taxon>Flavobacteriales</taxon>
        <taxon>Flavobacteriaceae</taxon>
        <taxon>Flavobacterium</taxon>
    </lineage>
</organism>
<protein>
    <submittedName>
        <fullName evidence="1">Uncharacterized protein</fullName>
    </submittedName>
</protein>
<name>A0A6N8HB59_9FLAO</name>
<evidence type="ECO:0000313" key="2">
    <source>
        <dbReference type="Proteomes" id="UP000433945"/>
    </source>
</evidence>
<comment type="caution">
    <text evidence="1">The sequence shown here is derived from an EMBL/GenBank/DDBJ whole genome shotgun (WGS) entry which is preliminary data.</text>
</comment>
<accession>A0A6N8HB59</accession>
<evidence type="ECO:0000313" key="1">
    <source>
        <dbReference type="EMBL" id="MUV03183.1"/>
    </source>
</evidence>
<proteinExistence type="predicted"/>
<gene>
    <name evidence="1" type="ORF">GN157_05620</name>
</gene>
<reference evidence="1 2" key="1">
    <citation type="submission" date="2019-12" db="EMBL/GenBank/DDBJ databases">
        <authorList>
            <person name="Sun J.-Q."/>
        </authorList>
    </citation>
    <scope>NUCLEOTIDE SEQUENCE [LARGE SCALE GENOMIC DNA]</scope>
    <source>
        <strain evidence="1 2">JCM 17928</strain>
    </source>
</reference>
<sequence>MLMSNVIFVTRELLDKLCNANACEQITQDKVRTIIRHNSKDYVITGSMSSGKKGNIAAYAHECIIRTKYTGELKPLCSVDHYLEVQAGFRERGYDGRLVYHKGKQYVLFGEQTTFKPIKEHSNKIQKQPSLFG</sequence>
<dbReference type="Proteomes" id="UP000433945">
    <property type="component" value="Unassembled WGS sequence"/>
</dbReference>
<keyword evidence="2" id="KW-1185">Reference proteome</keyword>